<dbReference type="InterPro" id="IPR049052">
    <property type="entry name" value="nSTAND1"/>
</dbReference>
<dbReference type="Pfam" id="PF20703">
    <property type="entry name" value="nSTAND1"/>
    <property type="match status" value="1"/>
</dbReference>
<dbReference type="AlphaFoldDB" id="A0AAW0CJC9"/>
<comment type="caution">
    <text evidence="3">The sequence shown here is derived from an EMBL/GenBank/DDBJ whole genome shotgun (WGS) entry which is preliminary data.</text>
</comment>
<dbReference type="Gene3D" id="3.40.50.300">
    <property type="entry name" value="P-loop containing nucleotide triphosphate hydrolases"/>
    <property type="match status" value="1"/>
</dbReference>
<dbReference type="SUPFAM" id="SSF52540">
    <property type="entry name" value="P-loop containing nucleoside triphosphate hydrolases"/>
    <property type="match status" value="1"/>
</dbReference>
<keyword evidence="4" id="KW-1185">Reference proteome</keyword>
<sequence length="1054" mass="117775">MPPRAAPPRSGQMNNILKYAAIAASTLSDISDSTDVPFLRTIATVTVSILTIVQTVKTNQDECMRMVARIEELLSVILRLCAPQNELSPATLRNVGSFTDTLQKIHAYVNLQQNTSVFKRFFRQSENAALLAECQAGLAHASDVFEIEARLVTAVEMAEMHDRAEKRHHDLLELVGCQREYEESDSASLVNKPVFEFRNSTTSFIMLPPNPQIFHGRDTELRALVQLLLQDSARVPILGPGGIGKTSLATAALHHADIDAKYSHRYFVSCESAATYDSLVSVIASYVGLTSSPNTSKRVLRHFSESEPSILLLDNFETSWEPLASRVQIEEFLSLLADIPHLALMITMRGAERPGSVRWTRPFLPPLAPLTDTAARLIFCDIADEDPESNTGFSELLDLTDNLPLAITLVANLATFEGHETLLLRWQTEKTTLFSGGFDKRSNLDLSIQLSLSSPRMLNCPGALPLLSLLSLLPEGISELDLLQIDIPMIQDMRRSKTTLIRTSVAYLDQGQRLRVLVPIREYIKIHNPPSPPLCRPLRRHFHELINLWNDYQHLSAAGIAQRLATNVGNLESVLKHGLDHEEPDLVETLHSAITFDSFCRFALKRLPPMMELLSRHLDRLDNHQLHGAYLTQLVRSWQYGLFFDPQTIETTAVQHFRAVGDIRGEGYFIYVIGSYYRSHDDDIQKALKYYRTAQKLAGACNDIKTQCFVSREAAECMWQLGQYHEALAEIQEMRRLAKHHGLFYHEAHAIRVELLCRVTLGDLKPCLSLSAEGRALLAFCGLQGSTLDLALVNSDAQVHSEMTEYAEAKALYSGTVVKHSPLAQAYDRVNLACIDLAMGQDAAEVRQELEAIKAAFQSIVNPQGITMCDALLAFVDIRDRCRVKEATLSLERLFYESRGNDQEILLICLNVLADIQWGLYDAWTTYGWALVLMGFALKGKNIIVIHNTLQYLGDVFVVMGNVSTAEALFQVALEGFTAMGIHQFRGNCGVRLGDLLKRRGEEAKALELWKMARPCFVRSSQAKDIKAVDERIKAFGKVVDGIAVKVLNEVVLV</sequence>
<dbReference type="PANTHER" id="PTHR47691">
    <property type="entry name" value="REGULATOR-RELATED"/>
    <property type="match status" value="1"/>
</dbReference>
<dbReference type="GO" id="GO:0007166">
    <property type="term" value="P:cell surface receptor signaling pathway"/>
    <property type="evidence" value="ECO:0007669"/>
    <property type="project" value="InterPro"/>
</dbReference>
<organism evidence="3 4">
    <name type="scientific">Favolaschia claudopus</name>
    <dbReference type="NCBI Taxonomy" id="2862362"/>
    <lineage>
        <taxon>Eukaryota</taxon>
        <taxon>Fungi</taxon>
        <taxon>Dikarya</taxon>
        <taxon>Basidiomycota</taxon>
        <taxon>Agaricomycotina</taxon>
        <taxon>Agaricomycetes</taxon>
        <taxon>Agaricomycetidae</taxon>
        <taxon>Agaricales</taxon>
        <taxon>Marasmiineae</taxon>
        <taxon>Mycenaceae</taxon>
        <taxon>Favolaschia</taxon>
    </lineage>
</organism>
<gene>
    <name evidence="3" type="ORF">R3P38DRAFT_3468701</name>
</gene>
<feature type="domain" description="Mixed lineage kinase" evidence="2">
    <location>
        <begin position="41"/>
        <end position="143"/>
    </location>
</feature>
<evidence type="ECO:0000313" key="4">
    <source>
        <dbReference type="Proteomes" id="UP001362999"/>
    </source>
</evidence>
<feature type="domain" description="Novel STAND NTPase 1" evidence="1">
    <location>
        <begin position="212"/>
        <end position="349"/>
    </location>
</feature>
<evidence type="ECO:0000313" key="3">
    <source>
        <dbReference type="EMBL" id="KAK7039738.1"/>
    </source>
</evidence>
<dbReference type="Gene3D" id="1.20.930.20">
    <property type="entry name" value="Adaptor protein Cbl, N-terminal domain"/>
    <property type="match status" value="1"/>
</dbReference>
<dbReference type="SUPFAM" id="SSF48452">
    <property type="entry name" value="TPR-like"/>
    <property type="match status" value="1"/>
</dbReference>
<dbReference type="PANTHER" id="PTHR47691:SF3">
    <property type="entry name" value="HTH-TYPE TRANSCRIPTIONAL REGULATOR RV0890C-RELATED"/>
    <property type="match status" value="1"/>
</dbReference>
<dbReference type="CDD" id="cd21037">
    <property type="entry name" value="MLKL_NTD"/>
    <property type="match status" value="1"/>
</dbReference>
<dbReference type="InterPro" id="IPR011990">
    <property type="entry name" value="TPR-like_helical_dom_sf"/>
</dbReference>
<name>A0AAW0CJC9_9AGAR</name>
<dbReference type="InterPro" id="IPR054000">
    <property type="entry name" value="MLKL_N"/>
</dbReference>
<dbReference type="InterPro" id="IPR036537">
    <property type="entry name" value="Adaptor_Cbl_N_dom_sf"/>
</dbReference>
<dbReference type="InterPro" id="IPR059179">
    <property type="entry name" value="MLKL-like_MCAfunc"/>
</dbReference>
<accession>A0AAW0CJC9</accession>
<dbReference type="EMBL" id="JAWWNJ010000016">
    <property type="protein sequence ID" value="KAK7039738.1"/>
    <property type="molecule type" value="Genomic_DNA"/>
</dbReference>
<proteinExistence type="predicted"/>
<protein>
    <submittedName>
        <fullName evidence="3">NB-ARC domain-containing protein</fullName>
    </submittedName>
</protein>
<dbReference type="Gene3D" id="1.25.40.10">
    <property type="entry name" value="Tetratricopeptide repeat domain"/>
    <property type="match status" value="1"/>
</dbReference>
<evidence type="ECO:0000259" key="1">
    <source>
        <dbReference type="Pfam" id="PF20703"/>
    </source>
</evidence>
<reference evidence="3 4" key="1">
    <citation type="journal article" date="2024" name="J Genomics">
        <title>Draft genome sequencing and assembly of Favolaschia claudopus CIRM-BRFM 2984 isolated from oak limbs.</title>
        <authorList>
            <person name="Navarro D."/>
            <person name="Drula E."/>
            <person name="Chaduli D."/>
            <person name="Cazenave R."/>
            <person name="Ahrendt S."/>
            <person name="Wang J."/>
            <person name="Lipzen A."/>
            <person name="Daum C."/>
            <person name="Barry K."/>
            <person name="Grigoriev I.V."/>
            <person name="Favel A."/>
            <person name="Rosso M.N."/>
            <person name="Martin F."/>
        </authorList>
    </citation>
    <scope>NUCLEOTIDE SEQUENCE [LARGE SCALE GENOMIC DNA]</scope>
    <source>
        <strain evidence="3 4">CIRM-BRFM 2984</strain>
    </source>
</reference>
<dbReference type="Proteomes" id="UP001362999">
    <property type="component" value="Unassembled WGS sequence"/>
</dbReference>
<evidence type="ECO:0000259" key="2">
    <source>
        <dbReference type="Pfam" id="PF22215"/>
    </source>
</evidence>
<dbReference type="InterPro" id="IPR027417">
    <property type="entry name" value="P-loop_NTPase"/>
</dbReference>
<dbReference type="Pfam" id="PF22215">
    <property type="entry name" value="MLKL_N"/>
    <property type="match status" value="1"/>
</dbReference>